<name>A0A383V583_TETOB</name>
<dbReference type="AlphaFoldDB" id="A0A383V583"/>
<feature type="region of interest" description="Disordered" evidence="2">
    <location>
        <begin position="90"/>
        <end position="134"/>
    </location>
</feature>
<dbReference type="SMART" id="SM00268">
    <property type="entry name" value="ACTIN"/>
    <property type="match status" value="1"/>
</dbReference>
<feature type="compositionally biased region" description="Low complexity" evidence="2">
    <location>
        <begin position="125"/>
        <end position="134"/>
    </location>
</feature>
<evidence type="ECO:0008006" key="5">
    <source>
        <dbReference type="Google" id="ProtNLM"/>
    </source>
</evidence>
<feature type="region of interest" description="Disordered" evidence="2">
    <location>
        <begin position="479"/>
        <end position="504"/>
    </location>
</feature>
<dbReference type="Gene3D" id="3.30.420.40">
    <property type="match status" value="1"/>
</dbReference>
<gene>
    <name evidence="3" type="ORF">BQ4739_LOCUS1282</name>
</gene>
<feature type="region of interest" description="Disordered" evidence="2">
    <location>
        <begin position="705"/>
        <end position="729"/>
    </location>
</feature>
<dbReference type="Proteomes" id="UP000256970">
    <property type="component" value="Unassembled WGS sequence"/>
</dbReference>
<sequence length="755" mass="79197">MDQQVVSAHEYLRQQGQSFVVLYPTEHLLYLGFGCEDTPRVVPHCIAENTTTAAAAEGASAAGSSSSCNWEPDEQAYEALAEVHRTLHLQVPPRPPSLDKQQQQQQRRQSLESAGNGSQPLSPTAAASADQQQQQDDLFPAAKAGLVSSRQVPEGADGFAWAKTRKGPRASHAGQQQQQQQAAPAYVPHLAGTQVAALWPGDPYRAHWLLTADGHIAGLDTTPERLVLERFEAVWRWALCVELGLSQQQLSRLAAVLLVHQEMTAAEVRLLADVLLERLGFASLVVHLAPVAAALGNGSTSAVVVDMGSSGSSICCVDDAVVLPPVSSRVSLQLGLTRIAAALVGWMGCYGHWPEQLQQAAGGPSLHCVVAQQQQQQAADGDEAGGSSSSSSSSVGAADVYCCLMLEELVMQQCYFPKETLTLGLVGRAMLEDSAPALLPLRAPGQPTRNFSVALGSWAAVASMLCFYPALAPRPEQLSWQEPAGSSSAGGAQPSKQQGERAAEVQRGLAYKHYHACVHDAPAAESMYLQGQLKARLEAGEVGPPPVGMYLPPLDMPPAAGEDAAAAGTPGLGQAPQQWPGASGGAAADSSRTTDGGSSMSLDEAVYRSIMAAAAGRPDLCDRLANGLLLTGPAAGLRGLGQMLERRLMTRFAAGGRQQVVNVLEHRAHPSHIAWKGGALLAALDATRDNWMPRHQWVGGGMVLPPPATQAAAGQPGGPAGLQQQLGPGAGTTLSTAAAGRHAKLFYYIKAESGY</sequence>
<dbReference type="Pfam" id="PF00022">
    <property type="entry name" value="Actin"/>
    <property type="match status" value="1"/>
</dbReference>
<evidence type="ECO:0000256" key="2">
    <source>
        <dbReference type="SAM" id="MobiDB-lite"/>
    </source>
</evidence>
<feature type="region of interest" description="Disordered" evidence="2">
    <location>
        <begin position="164"/>
        <end position="183"/>
    </location>
</feature>
<comment type="similarity">
    <text evidence="1">Belongs to the actin family.</text>
</comment>
<organism evidence="3 4">
    <name type="scientific">Tetradesmus obliquus</name>
    <name type="common">Green alga</name>
    <name type="synonym">Acutodesmus obliquus</name>
    <dbReference type="NCBI Taxonomy" id="3088"/>
    <lineage>
        <taxon>Eukaryota</taxon>
        <taxon>Viridiplantae</taxon>
        <taxon>Chlorophyta</taxon>
        <taxon>core chlorophytes</taxon>
        <taxon>Chlorophyceae</taxon>
        <taxon>CS clade</taxon>
        <taxon>Sphaeropleales</taxon>
        <taxon>Scenedesmaceae</taxon>
        <taxon>Tetradesmus</taxon>
    </lineage>
</organism>
<proteinExistence type="inferred from homology"/>
<dbReference type="InterPro" id="IPR043129">
    <property type="entry name" value="ATPase_NBD"/>
</dbReference>
<evidence type="ECO:0000313" key="4">
    <source>
        <dbReference type="Proteomes" id="UP000256970"/>
    </source>
</evidence>
<keyword evidence="4" id="KW-1185">Reference proteome</keyword>
<dbReference type="EMBL" id="FNXT01000098">
    <property type="protein sequence ID" value="SZX60758.1"/>
    <property type="molecule type" value="Genomic_DNA"/>
</dbReference>
<feature type="region of interest" description="Disordered" evidence="2">
    <location>
        <begin position="558"/>
        <end position="600"/>
    </location>
</feature>
<feature type="compositionally biased region" description="Low complexity" evidence="2">
    <location>
        <begin position="558"/>
        <end position="569"/>
    </location>
</feature>
<accession>A0A383V583</accession>
<dbReference type="SUPFAM" id="SSF53067">
    <property type="entry name" value="Actin-like ATPase domain"/>
    <property type="match status" value="1"/>
</dbReference>
<dbReference type="InterPro" id="IPR004000">
    <property type="entry name" value="Actin"/>
</dbReference>
<protein>
    <recommendedName>
        <fullName evidence="5">Actin-related protein 8</fullName>
    </recommendedName>
</protein>
<evidence type="ECO:0000313" key="3">
    <source>
        <dbReference type="EMBL" id="SZX60758.1"/>
    </source>
</evidence>
<evidence type="ECO:0000256" key="1">
    <source>
        <dbReference type="RuleBase" id="RU000487"/>
    </source>
</evidence>
<dbReference type="PANTHER" id="PTHR11937">
    <property type="entry name" value="ACTIN"/>
    <property type="match status" value="1"/>
</dbReference>
<dbReference type="STRING" id="3088.A0A383V583"/>
<feature type="compositionally biased region" description="Polar residues" evidence="2">
    <location>
        <begin position="111"/>
        <end position="122"/>
    </location>
</feature>
<reference evidence="3 4" key="1">
    <citation type="submission" date="2016-10" db="EMBL/GenBank/DDBJ databases">
        <authorList>
            <person name="Cai Z."/>
        </authorList>
    </citation>
    <scope>NUCLEOTIDE SEQUENCE [LARGE SCALE GENOMIC DNA]</scope>
</reference>